<accession>A0ACB8S604</accession>
<reference evidence="1" key="1">
    <citation type="submission" date="2021-02" db="EMBL/GenBank/DDBJ databases">
        <authorList>
            <consortium name="DOE Joint Genome Institute"/>
            <person name="Ahrendt S."/>
            <person name="Looney B.P."/>
            <person name="Miyauchi S."/>
            <person name="Morin E."/>
            <person name="Drula E."/>
            <person name="Courty P.E."/>
            <person name="Chicoki N."/>
            <person name="Fauchery L."/>
            <person name="Kohler A."/>
            <person name="Kuo A."/>
            <person name="Labutti K."/>
            <person name="Pangilinan J."/>
            <person name="Lipzen A."/>
            <person name="Riley R."/>
            <person name="Andreopoulos W."/>
            <person name="He G."/>
            <person name="Johnson J."/>
            <person name="Barry K.W."/>
            <person name="Grigoriev I.V."/>
            <person name="Nagy L."/>
            <person name="Hibbett D."/>
            <person name="Henrissat B."/>
            <person name="Matheny P.B."/>
            <person name="Labbe J."/>
            <person name="Martin F."/>
        </authorList>
    </citation>
    <scope>NUCLEOTIDE SEQUENCE</scope>
    <source>
        <strain evidence="1">FP105234-sp</strain>
    </source>
</reference>
<dbReference type="EMBL" id="MU275849">
    <property type="protein sequence ID" value="KAI0051800.1"/>
    <property type="molecule type" value="Genomic_DNA"/>
</dbReference>
<evidence type="ECO:0000313" key="2">
    <source>
        <dbReference type="Proteomes" id="UP000814033"/>
    </source>
</evidence>
<evidence type="ECO:0000313" key="1">
    <source>
        <dbReference type="EMBL" id="KAI0051800.1"/>
    </source>
</evidence>
<dbReference type="Proteomes" id="UP000814033">
    <property type="component" value="Unassembled WGS sequence"/>
</dbReference>
<organism evidence="1 2">
    <name type="scientific">Auriscalpium vulgare</name>
    <dbReference type="NCBI Taxonomy" id="40419"/>
    <lineage>
        <taxon>Eukaryota</taxon>
        <taxon>Fungi</taxon>
        <taxon>Dikarya</taxon>
        <taxon>Basidiomycota</taxon>
        <taxon>Agaricomycotina</taxon>
        <taxon>Agaricomycetes</taxon>
        <taxon>Russulales</taxon>
        <taxon>Auriscalpiaceae</taxon>
        <taxon>Auriscalpium</taxon>
    </lineage>
</organism>
<sequence length="90" mass="9923">MYHVASGVVEYGHMDLYGENGISCIVVPIGSVCAGFSGSIARRRVSDTYNATVILTTVTMYPRSPTQYALTARWVRSATAHLHMYTYLLC</sequence>
<protein>
    <submittedName>
        <fullName evidence="1">Uncharacterized protein</fullName>
    </submittedName>
</protein>
<gene>
    <name evidence="1" type="ORF">FA95DRAFT_1554055</name>
</gene>
<keyword evidence="2" id="KW-1185">Reference proteome</keyword>
<name>A0ACB8S604_9AGAM</name>
<comment type="caution">
    <text evidence="1">The sequence shown here is derived from an EMBL/GenBank/DDBJ whole genome shotgun (WGS) entry which is preliminary data.</text>
</comment>
<proteinExistence type="predicted"/>
<reference evidence="1" key="2">
    <citation type="journal article" date="2022" name="New Phytol.">
        <title>Evolutionary transition to the ectomycorrhizal habit in the genomes of a hyperdiverse lineage of mushroom-forming fungi.</title>
        <authorList>
            <person name="Looney B."/>
            <person name="Miyauchi S."/>
            <person name="Morin E."/>
            <person name="Drula E."/>
            <person name="Courty P.E."/>
            <person name="Kohler A."/>
            <person name="Kuo A."/>
            <person name="LaButti K."/>
            <person name="Pangilinan J."/>
            <person name="Lipzen A."/>
            <person name="Riley R."/>
            <person name="Andreopoulos W."/>
            <person name="He G."/>
            <person name="Johnson J."/>
            <person name="Nolan M."/>
            <person name="Tritt A."/>
            <person name="Barry K.W."/>
            <person name="Grigoriev I.V."/>
            <person name="Nagy L.G."/>
            <person name="Hibbett D."/>
            <person name="Henrissat B."/>
            <person name="Matheny P.B."/>
            <person name="Labbe J."/>
            <person name="Martin F.M."/>
        </authorList>
    </citation>
    <scope>NUCLEOTIDE SEQUENCE</scope>
    <source>
        <strain evidence="1">FP105234-sp</strain>
    </source>
</reference>